<reference evidence="3" key="1">
    <citation type="submission" date="2021-01" db="EMBL/GenBank/DDBJ databases">
        <title>Caligus Genome Assembly.</title>
        <authorList>
            <person name="Gallardo-Escarate C."/>
        </authorList>
    </citation>
    <scope>NUCLEOTIDE SEQUENCE [LARGE SCALE GENOMIC DNA]</scope>
</reference>
<gene>
    <name evidence="2" type="ORF">FKW44_019847</name>
</gene>
<accession>A0A7T8GWG6</accession>
<evidence type="ECO:0000313" key="2">
    <source>
        <dbReference type="EMBL" id="QQP39078.1"/>
    </source>
</evidence>
<feature type="compositionally biased region" description="Polar residues" evidence="1">
    <location>
        <begin position="44"/>
        <end position="55"/>
    </location>
</feature>
<evidence type="ECO:0000313" key="3">
    <source>
        <dbReference type="Proteomes" id="UP000595437"/>
    </source>
</evidence>
<feature type="region of interest" description="Disordered" evidence="1">
    <location>
        <begin position="27"/>
        <end position="55"/>
    </location>
</feature>
<dbReference type="Proteomes" id="UP000595437">
    <property type="component" value="Chromosome 14"/>
</dbReference>
<proteinExistence type="predicted"/>
<protein>
    <submittedName>
        <fullName evidence="2">Uncharacterized protein</fullName>
    </submittedName>
</protein>
<evidence type="ECO:0000256" key="1">
    <source>
        <dbReference type="SAM" id="MobiDB-lite"/>
    </source>
</evidence>
<sequence length="55" mass="5921">MSLHAATQGRERMLQLARQSVHCQESTRISSNLSKGCDDVCDPQSESSQGAAGTR</sequence>
<keyword evidence="3" id="KW-1185">Reference proteome</keyword>
<organism evidence="2 3">
    <name type="scientific">Caligus rogercresseyi</name>
    <name type="common">Sea louse</name>
    <dbReference type="NCBI Taxonomy" id="217165"/>
    <lineage>
        <taxon>Eukaryota</taxon>
        <taxon>Metazoa</taxon>
        <taxon>Ecdysozoa</taxon>
        <taxon>Arthropoda</taxon>
        <taxon>Crustacea</taxon>
        <taxon>Multicrustacea</taxon>
        <taxon>Hexanauplia</taxon>
        <taxon>Copepoda</taxon>
        <taxon>Siphonostomatoida</taxon>
        <taxon>Caligidae</taxon>
        <taxon>Caligus</taxon>
    </lineage>
</organism>
<dbReference type="AlphaFoldDB" id="A0A7T8GWG6"/>
<dbReference type="EMBL" id="CP045903">
    <property type="protein sequence ID" value="QQP39078.1"/>
    <property type="molecule type" value="Genomic_DNA"/>
</dbReference>
<name>A0A7T8GWG6_CALRO</name>